<dbReference type="PIRSF" id="PIRSF000883">
    <property type="entry name" value="Pesterase_MJ0912"/>
    <property type="match status" value="1"/>
</dbReference>
<evidence type="ECO:0000259" key="2">
    <source>
        <dbReference type="Pfam" id="PF12850"/>
    </source>
</evidence>
<dbReference type="OrthoDB" id="9813918at2"/>
<feature type="domain" description="Calcineurin-like phosphoesterase" evidence="2">
    <location>
        <begin position="1"/>
        <end position="203"/>
    </location>
</feature>
<sequence length="246" mass="28410">MKIAILTDIHGNELALKAVLKELDVRGDIEEIWCLGDMIAMGPDTNEVLDLLFSRPNIRMITGNHDEAILSLIGGEGHPETYKHTREHHEWVAKQLSAENETKLRRLPRIIEKEINETRTIGIHYHIELNKRNAHIKDEPFHSILEPTLHNMEKMFAHYPADIICFGHNHPEHLFKNEHQIYVNPGALGVSKGSTAPYAIIDFAKLKQPIIQIHHAPYDKKAFLQRFETLQVPQREIMFKLFYVGE</sequence>
<dbReference type="InterPro" id="IPR050126">
    <property type="entry name" value="Ap4A_hydrolase"/>
</dbReference>
<proteinExistence type="inferred from homology"/>
<dbReference type="Pfam" id="PF12850">
    <property type="entry name" value="Metallophos_2"/>
    <property type="match status" value="1"/>
</dbReference>
<dbReference type="InterPro" id="IPR029052">
    <property type="entry name" value="Metallo-depent_PP-like"/>
</dbReference>
<comment type="caution">
    <text evidence="3">The sequence shown here is derived from an EMBL/GenBank/DDBJ whole genome shotgun (WGS) entry which is preliminary data.</text>
</comment>
<dbReference type="InterPro" id="IPR011152">
    <property type="entry name" value="Pesterase_MJ0912"/>
</dbReference>
<dbReference type="PANTHER" id="PTHR42850">
    <property type="entry name" value="METALLOPHOSPHOESTERASE"/>
    <property type="match status" value="1"/>
</dbReference>
<dbReference type="PANTHER" id="PTHR42850:SF2">
    <property type="entry name" value="BLL5683 PROTEIN"/>
    <property type="match status" value="1"/>
</dbReference>
<dbReference type="Gene3D" id="3.60.21.10">
    <property type="match status" value="1"/>
</dbReference>
<dbReference type="SUPFAM" id="SSF56300">
    <property type="entry name" value="Metallo-dependent phosphatases"/>
    <property type="match status" value="1"/>
</dbReference>
<accession>A0A544TCB2</accession>
<organism evidence="3 4">
    <name type="scientific">Psychrobacillus lasiicapitis</name>
    <dbReference type="NCBI Taxonomy" id="1636719"/>
    <lineage>
        <taxon>Bacteria</taxon>
        <taxon>Bacillati</taxon>
        <taxon>Bacillota</taxon>
        <taxon>Bacilli</taxon>
        <taxon>Bacillales</taxon>
        <taxon>Bacillaceae</taxon>
        <taxon>Psychrobacillus</taxon>
    </lineage>
</organism>
<dbReference type="Proteomes" id="UP000317316">
    <property type="component" value="Unassembled WGS sequence"/>
</dbReference>
<dbReference type="GO" id="GO:0016791">
    <property type="term" value="F:phosphatase activity"/>
    <property type="evidence" value="ECO:0007669"/>
    <property type="project" value="TreeGrafter"/>
</dbReference>
<protein>
    <submittedName>
        <fullName evidence="3">Metallophosphoesterase family protein</fullName>
    </submittedName>
</protein>
<name>A0A544TCB2_9BACI</name>
<evidence type="ECO:0000313" key="4">
    <source>
        <dbReference type="Proteomes" id="UP000317316"/>
    </source>
</evidence>
<dbReference type="GO" id="GO:0005737">
    <property type="term" value="C:cytoplasm"/>
    <property type="evidence" value="ECO:0007669"/>
    <property type="project" value="TreeGrafter"/>
</dbReference>
<evidence type="ECO:0000256" key="1">
    <source>
        <dbReference type="ARBA" id="ARBA00008950"/>
    </source>
</evidence>
<keyword evidence="4" id="KW-1185">Reference proteome</keyword>
<reference evidence="3 4" key="1">
    <citation type="submission" date="2019-05" db="EMBL/GenBank/DDBJ databases">
        <title>Psychrobacillus vulpis sp. nov., a new species isolated from feces of a red fox that inhabits in The Tablas de Daimiel Natural Park, Albacete, Spain.</title>
        <authorList>
            <person name="Rodriguez M."/>
            <person name="Reina J.C."/>
            <person name="Bejar V."/>
            <person name="Llamas I."/>
        </authorList>
    </citation>
    <scope>NUCLEOTIDE SEQUENCE [LARGE SCALE GENOMIC DNA]</scope>
    <source>
        <strain evidence="3 4">NEAU-3TGS17</strain>
    </source>
</reference>
<comment type="similarity">
    <text evidence="1">Belongs to the metallophosphoesterase superfamily. YfcE family.</text>
</comment>
<dbReference type="RefSeq" id="WP_142538092.1">
    <property type="nucleotide sequence ID" value="NZ_BMIE01000001.1"/>
</dbReference>
<dbReference type="EMBL" id="VDGH01000003">
    <property type="protein sequence ID" value="TQR15112.1"/>
    <property type="molecule type" value="Genomic_DNA"/>
</dbReference>
<evidence type="ECO:0000313" key="3">
    <source>
        <dbReference type="EMBL" id="TQR15112.1"/>
    </source>
</evidence>
<dbReference type="InterPro" id="IPR024654">
    <property type="entry name" value="Calcineurin-like_PHP_lpxH"/>
</dbReference>
<dbReference type="AlphaFoldDB" id="A0A544TCB2"/>
<gene>
    <name evidence="3" type="ORF">FG382_06500</name>
</gene>